<keyword evidence="2" id="KW-0238">DNA-binding</keyword>
<dbReference type="InterPro" id="IPR036390">
    <property type="entry name" value="WH_DNA-bd_sf"/>
</dbReference>
<gene>
    <name evidence="5" type="ORF">NBM05_11190</name>
</gene>
<evidence type="ECO:0000313" key="5">
    <source>
        <dbReference type="EMBL" id="MCP3426549.1"/>
    </source>
</evidence>
<dbReference type="GO" id="GO:0003677">
    <property type="term" value="F:DNA binding"/>
    <property type="evidence" value="ECO:0007669"/>
    <property type="project" value="UniProtKB-KW"/>
</dbReference>
<dbReference type="SMART" id="SM00345">
    <property type="entry name" value="HTH_GNTR"/>
    <property type="match status" value="1"/>
</dbReference>
<accession>A0A9X2KJ69</accession>
<comment type="caution">
    <text evidence="5">The sequence shown here is derived from an EMBL/GenBank/DDBJ whole genome shotgun (WGS) entry which is preliminary data.</text>
</comment>
<dbReference type="Proteomes" id="UP001139502">
    <property type="component" value="Unassembled WGS sequence"/>
</dbReference>
<evidence type="ECO:0000259" key="4">
    <source>
        <dbReference type="PROSITE" id="PS50949"/>
    </source>
</evidence>
<dbReference type="SMART" id="SM00895">
    <property type="entry name" value="FCD"/>
    <property type="match status" value="1"/>
</dbReference>
<evidence type="ECO:0000256" key="1">
    <source>
        <dbReference type="ARBA" id="ARBA00023015"/>
    </source>
</evidence>
<evidence type="ECO:0000313" key="6">
    <source>
        <dbReference type="Proteomes" id="UP001139502"/>
    </source>
</evidence>
<dbReference type="Pfam" id="PF07729">
    <property type="entry name" value="FCD"/>
    <property type="match status" value="1"/>
</dbReference>
<keyword evidence="1" id="KW-0805">Transcription regulation</keyword>
<organism evidence="5 6">
    <name type="scientific">Rothia santali</name>
    <dbReference type="NCBI Taxonomy" id="2949643"/>
    <lineage>
        <taxon>Bacteria</taxon>
        <taxon>Bacillati</taxon>
        <taxon>Actinomycetota</taxon>
        <taxon>Actinomycetes</taxon>
        <taxon>Micrococcales</taxon>
        <taxon>Micrococcaceae</taxon>
        <taxon>Rothia</taxon>
    </lineage>
</organism>
<dbReference type="SUPFAM" id="SSF48008">
    <property type="entry name" value="GntR ligand-binding domain-like"/>
    <property type="match status" value="1"/>
</dbReference>
<dbReference type="RefSeq" id="WP_254167360.1">
    <property type="nucleotide sequence ID" value="NZ_JANAFB010000029.1"/>
</dbReference>
<dbReference type="PANTHER" id="PTHR43537:SF44">
    <property type="entry name" value="GNTR FAMILY REGULATORY PROTEIN"/>
    <property type="match status" value="1"/>
</dbReference>
<dbReference type="InterPro" id="IPR008920">
    <property type="entry name" value="TF_FadR/GntR_C"/>
</dbReference>
<dbReference type="EMBL" id="JANAFB010000029">
    <property type="protein sequence ID" value="MCP3426549.1"/>
    <property type="molecule type" value="Genomic_DNA"/>
</dbReference>
<evidence type="ECO:0000256" key="3">
    <source>
        <dbReference type="ARBA" id="ARBA00023163"/>
    </source>
</evidence>
<dbReference type="GO" id="GO:0003700">
    <property type="term" value="F:DNA-binding transcription factor activity"/>
    <property type="evidence" value="ECO:0007669"/>
    <property type="project" value="InterPro"/>
</dbReference>
<dbReference type="Pfam" id="PF00392">
    <property type="entry name" value="GntR"/>
    <property type="match status" value="1"/>
</dbReference>
<proteinExistence type="predicted"/>
<reference evidence="5" key="1">
    <citation type="submission" date="2022-06" db="EMBL/GenBank/DDBJ databases">
        <title>Rothia sp. isolated from sandalwood seedling.</title>
        <authorList>
            <person name="Tuikhar N."/>
            <person name="Kirdat K."/>
            <person name="Thorat V."/>
            <person name="Swetha P."/>
            <person name="Padma S."/>
            <person name="Sundararaj R."/>
            <person name="Yadav A."/>
        </authorList>
    </citation>
    <scope>NUCLEOTIDE SEQUENCE</scope>
    <source>
        <strain evidence="5">AR01</strain>
    </source>
</reference>
<dbReference type="Gene3D" id="1.20.120.530">
    <property type="entry name" value="GntR ligand-binding domain-like"/>
    <property type="match status" value="1"/>
</dbReference>
<keyword evidence="3" id="KW-0804">Transcription</keyword>
<name>A0A9X2KJ69_9MICC</name>
<feature type="domain" description="HTH gntR-type" evidence="4">
    <location>
        <begin position="14"/>
        <end position="81"/>
    </location>
</feature>
<dbReference type="InterPro" id="IPR000524">
    <property type="entry name" value="Tscrpt_reg_HTH_GntR"/>
</dbReference>
<dbReference type="PROSITE" id="PS50949">
    <property type="entry name" value="HTH_GNTR"/>
    <property type="match status" value="1"/>
</dbReference>
<dbReference type="InterPro" id="IPR036388">
    <property type="entry name" value="WH-like_DNA-bd_sf"/>
</dbReference>
<dbReference type="AlphaFoldDB" id="A0A9X2KJ69"/>
<evidence type="ECO:0000256" key="2">
    <source>
        <dbReference type="ARBA" id="ARBA00023125"/>
    </source>
</evidence>
<keyword evidence="6" id="KW-1185">Reference proteome</keyword>
<dbReference type="PANTHER" id="PTHR43537">
    <property type="entry name" value="TRANSCRIPTIONAL REGULATOR, GNTR FAMILY"/>
    <property type="match status" value="1"/>
</dbReference>
<dbReference type="Gene3D" id="1.10.10.10">
    <property type="entry name" value="Winged helix-like DNA-binding domain superfamily/Winged helix DNA-binding domain"/>
    <property type="match status" value="1"/>
</dbReference>
<sequence length="221" mass="24503">MTAELVTAAPAPSASMAERTYHTLRDRLTLLDIAPGAPLSEAALSRELDVGRTPLREALKRLEADHLVVTFARRGTFAANVDLTEITPISEMRRVLVPLAAHRAASFTGGEVRGELAEALDAIRETASDADRRHLMELDLRVHRLISQAARSPHLEEALVRLDNLVTRMWCLIMDRLPPMEGHIGEHLALVERILAGDEERAERLAREHVAHFDDAARSVL</sequence>
<protein>
    <submittedName>
        <fullName evidence="5">GntR family transcriptional regulator</fullName>
    </submittedName>
</protein>
<dbReference type="InterPro" id="IPR011711">
    <property type="entry name" value="GntR_C"/>
</dbReference>
<dbReference type="SUPFAM" id="SSF46785">
    <property type="entry name" value="Winged helix' DNA-binding domain"/>
    <property type="match status" value="1"/>
</dbReference>